<evidence type="ECO:0000313" key="2">
    <source>
        <dbReference type="EMBL" id="CAF1006423.1"/>
    </source>
</evidence>
<dbReference type="AlphaFoldDB" id="A0A815JZV4"/>
<keyword evidence="1" id="KW-0812">Transmembrane</keyword>
<keyword evidence="1" id="KW-1133">Transmembrane helix</keyword>
<feature type="transmembrane region" description="Helical" evidence="1">
    <location>
        <begin position="151"/>
        <end position="175"/>
    </location>
</feature>
<evidence type="ECO:0000313" key="3">
    <source>
        <dbReference type="EMBL" id="CAF1388998.1"/>
    </source>
</evidence>
<evidence type="ECO:0000313" key="4">
    <source>
        <dbReference type="Proteomes" id="UP000663852"/>
    </source>
</evidence>
<dbReference type="OrthoDB" id="10048471at2759"/>
<organism evidence="3 4">
    <name type="scientific">Adineta ricciae</name>
    <name type="common">Rotifer</name>
    <dbReference type="NCBI Taxonomy" id="249248"/>
    <lineage>
        <taxon>Eukaryota</taxon>
        <taxon>Metazoa</taxon>
        <taxon>Spiralia</taxon>
        <taxon>Gnathifera</taxon>
        <taxon>Rotifera</taxon>
        <taxon>Eurotatoria</taxon>
        <taxon>Bdelloidea</taxon>
        <taxon>Adinetida</taxon>
        <taxon>Adinetidae</taxon>
        <taxon>Adineta</taxon>
    </lineage>
</organism>
<evidence type="ECO:0000256" key="1">
    <source>
        <dbReference type="SAM" id="Phobius"/>
    </source>
</evidence>
<comment type="caution">
    <text evidence="3">The sequence shown here is derived from an EMBL/GenBank/DDBJ whole genome shotgun (WGS) entry which is preliminary data.</text>
</comment>
<accession>A0A815JZV4</accession>
<feature type="transmembrane region" description="Helical" evidence="1">
    <location>
        <begin position="104"/>
        <end position="131"/>
    </location>
</feature>
<protein>
    <submittedName>
        <fullName evidence="3">Uncharacterized protein</fullName>
    </submittedName>
</protein>
<reference evidence="3" key="1">
    <citation type="submission" date="2021-02" db="EMBL/GenBank/DDBJ databases">
        <authorList>
            <person name="Nowell W R."/>
        </authorList>
    </citation>
    <scope>NUCLEOTIDE SEQUENCE</scope>
</reference>
<keyword evidence="1" id="KW-0472">Membrane</keyword>
<feature type="transmembrane region" description="Helical" evidence="1">
    <location>
        <begin position="69"/>
        <end position="92"/>
    </location>
</feature>
<proteinExistence type="predicted"/>
<dbReference type="Proteomes" id="UP000663852">
    <property type="component" value="Unassembled WGS sequence"/>
</dbReference>
<dbReference type="EMBL" id="CAJNOJ010000309">
    <property type="protein sequence ID" value="CAF1388998.1"/>
    <property type="molecule type" value="Genomic_DNA"/>
</dbReference>
<gene>
    <name evidence="2" type="ORF">EDS130_LOCUS15157</name>
    <name evidence="3" type="ORF">EDS130_LOCUS35358</name>
</gene>
<feature type="transmembrane region" description="Helical" evidence="1">
    <location>
        <begin position="16"/>
        <end position="37"/>
    </location>
</feature>
<name>A0A815JZV4_ADIRI</name>
<sequence length="207" mass="22933">MENIYSTKLVSRSTTFLVPLGILLILLGMASVILSSIDLSNSRSTVTTINSTGQVVQYTVPSSYSEQSIWPTLAKGIWCGLFFIGVGIFCLICHREKTLISMRIVAFLGFISIFLSLFLFLSSIIVFQRYIFEGRTNANQRTSMEQKEVVVNVLLFICGVLSFIISLILTIGSLISGNFCQNQGDEFDNFANVLHPPPPPAYSAPHY</sequence>
<dbReference type="EMBL" id="CAJNOJ010000063">
    <property type="protein sequence ID" value="CAF1006423.1"/>
    <property type="molecule type" value="Genomic_DNA"/>
</dbReference>